<dbReference type="InterPro" id="IPR005467">
    <property type="entry name" value="His_kinase_dom"/>
</dbReference>
<dbReference type="InterPro" id="IPR035965">
    <property type="entry name" value="PAS-like_dom_sf"/>
</dbReference>
<dbReference type="EMBL" id="CP064789">
    <property type="protein sequence ID" value="QSG12981.1"/>
    <property type="molecule type" value="Genomic_DNA"/>
</dbReference>
<dbReference type="NCBIfam" id="TIGR00229">
    <property type="entry name" value="sensory_box"/>
    <property type="match status" value="1"/>
</dbReference>
<dbReference type="SMART" id="SM00388">
    <property type="entry name" value="HisKA"/>
    <property type="match status" value="1"/>
</dbReference>
<evidence type="ECO:0000259" key="9">
    <source>
        <dbReference type="PROSITE" id="PS50112"/>
    </source>
</evidence>
<dbReference type="Gene3D" id="3.30.565.10">
    <property type="entry name" value="Histidine kinase-like ATPase, C-terminal domain"/>
    <property type="match status" value="1"/>
</dbReference>
<dbReference type="InterPro" id="IPR011006">
    <property type="entry name" value="CheY-like_superfamily"/>
</dbReference>
<dbReference type="PANTHER" id="PTHR43711:SF1">
    <property type="entry name" value="HISTIDINE KINASE 1"/>
    <property type="match status" value="1"/>
</dbReference>
<feature type="domain" description="Response regulatory" evidence="8">
    <location>
        <begin position="11"/>
        <end position="127"/>
    </location>
</feature>
<dbReference type="GO" id="GO:0000155">
    <property type="term" value="F:phosphorelay sensor kinase activity"/>
    <property type="evidence" value="ECO:0007669"/>
    <property type="project" value="InterPro"/>
</dbReference>
<keyword evidence="3" id="KW-0808">Transferase</keyword>
<dbReference type="Gene3D" id="3.40.50.2300">
    <property type="match status" value="1"/>
</dbReference>
<evidence type="ECO:0000256" key="4">
    <source>
        <dbReference type="ARBA" id="ARBA00022777"/>
    </source>
</evidence>
<reference evidence="11" key="1">
    <citation type="submission" date="2020-11" db="EMBL/GenBank/DDBJ databases">
        <title>Carbohydrate-dependent, anaerobic sulfur respiration: A novel catabolism in halophilic archaea.</title>
        <authorList>
            <person name="Sorokin D.Y."/>
            <person name="Messina E."/>
            <person name="Smedile F."/>
            <person name="La Cono V."/>
            <person name="Hallsworth J.E."/>
            <person name="Yakimov M.M."/>
        </authorList>
    </citation>
    <scope>NUCLEOTIDE SEQUENCE</scope>
    <source>
        <strain evidence="11">HSR-Bgl</strain>
    </source>
</reference>
<evidence type="ECO:0000256" key="1">
    <source>
        <dbReference type="ARBA" id="ARBA00000085"/>
    </source>
</evidence>
<dbReference type="Pfam" id="PF00072">
    <property type="entry name" value="Response_reg"/>
    <property type="match status" value="1"/>
</dbReference>
<dbReference type="InterPro" id="IPR000014">
    <property type="entry name" value="PAS"/>
</dbReference>
<dbReference type="PROSITE" id="PS50109">
    <property type="entry name" value="HIS_KIN"/>
    <property type="match status" value="1"/>
</dbReference>
<feature type="domain" description="PAC" evidence="10">
    <location>
        <begin position="215"/>
        <end position="265"/>
    </location>
</feature>
<dbReference type="Pfam" id="PF00512">
    <property type="entry name" value="HisKA"/>
    <property type="match status" value="1"/>
</dbReference>
<keyword evidence="6" id="KW-0597">Phosphoprotein</keyword>
<dbReference type="EC" id="2.7.13.3" evidence="2"/>
<dbReference type="AlphaFoldDB" id="A0A897NL22"/>
<protein>
    <recommendedName>
        <fullName evidence="2">histidine kinase</fullName>
        <ecNumber evidence="2">2.7.13.3</ecNumber>
    </recommendedName>
</protein>
<dbReference type="InterPro" id="IPR036097">
    <property type="entry name" value="HisK_dim/P_sf"/>
</dbReference>
<organism evidence="11 12">
    <name type="scientific">Halapricum desulfuricans</name>
    <dbReference type="NCBI Taxonomy" id="2841257"/>
    <lineage>
        <taxon>Archaea</taxon>
        <taxon>Methanobacteriati</taxon>
        <taxon>Methanobacteriota</taxon>
        <taxon>Stenosarchaea group</taxon>
        <taxon>Halobacteria</taxon>
        <taxon>Halobacteriales</taxon>
        <taxon>Haloarculaceae</taxon>
        <taxon>Halapricum</taxon>
    </lineage>
</organism>
<dbReference type="SUPFAM" id="SSF55874">
    <property type="entry name" value="ATPase domain of HSP90 chaperone/DNA topoisomerase II/histidine kinase"/>
    <property type="match status" value="1"/>
</dbReference>
<name>A0A897NL22_9EURY</name>
<feature type="domain" description="Histidine kinase" evidence="7">
    <location>
        <begin position="269"/>
        <end position="456"/>
    </location>
</feature>
<dbReference type="SUPFAM" id="SSF55785">
    <property type="entry name" value="PYP-like sensor domain (PAS domain)"/>
    <property type="match status" value="1"/>
</dbReference>
<dbReference type="PROSITE" id="PS50112">
    <property type="entry name" value="PAS"/>
    <property type="match status" value="1"/>
</dbReference>
<dbReference type="CDD" id="cd00075">
    <property type="entry name" value="HATPase"/>
    <property type="match status" value="1"/>
</dbReference>
<dbReference type="Proteomes" id="UP000663305">
    <property type="component" value="Chromosome"/>
</dbReference>
<evidence type="ECO:0000256" key="3">
    <source>
        <dbReference type="ARBA" id="ARBA00022679"/>
    </source>
</evidence>
<dbReference type="SMART" id="SM00387">
    <property type="entry name" value="HATPase_c"/>
    <property type="match status" value="1"/>
</dbReference>
<evidence type="ECO:0000256" key="5">
    <source>
        <dbReference type="ARBA" id="ARBA00023012"/>
    </source>
</evidence>
<evidence type="ECO:0000256" key="6">
    <source>
        <dbReference type="PROSITE-ProRule" id="PRU00169"/>
    </source>
</evidence>
<dbReference type="PANTHER" id="PTHR43711">
    <property type="entry name" value="TWO-COMPONENT HISTIDINE KINASE"/>
    <property type="match status" value="1"/>
</dbReference>
<evidence type="ECO:0000313" key="12">
    <source>
        <dbReference type="Proteomes" id="UP000663305"/>
    </source>
</evidence>
<sequence length="459" mass="50464">MQPMTDTEPIRVLHVDSDDDLLEVVAAHLEFEAPALDVEGVTDPETALDRIDDGSIDCVVSDYRPTGIDGLDLLERVRERDPGMPFVLYTSHGSEEIASEAISAGVTEYMQKETGTDQYAVLANTIANAVEHARTEAALEESEQRYRTLVEQSHDGIFIYQHGTFEFVNERLCEITGYAESELLGMDVFELIHPEDRDRVRRISQKRQSGDGYPSRYEARVVTADGETRALSLNVHSITYDGEPAEMGSVRDITDRYRSDERLEEFASVVAHDLRNPLNVLAGRLDLARETGDDVHFDAIERSIDTMEVLLEDMRDLARAGLPVRDPAVVDVADTARAGRESVDAELDLTLADGLPTVEADGDRLEDVFTECFENVAVHTDGESVRVEPADGGFAIEDDGPGIPEGERGRVFEAGYTTDPDRTGFGLAIVEWIGDAHGWSVTAEASSSGGTRIVVTDVE</sequence>
<dbReference type="InterPro" id="IPR036890">
    <property type="entry name" value="HATPase_C_sf"/>
</dbReference>
<evidence type="ECO:0000256" key="2">
    <source>
        <dbReference type="ARBA" id="ARBA00012438"/>
    </source>
</evidence>
<dbReference type="SMART" id="SM00448">
    <property type="entry name" value="REC"/>
    <property type="match status" value="1"/>
</dbReference>
<keyword evidence="4 11" id="KW-0418">Kinase</keyword>
<evidence type="ECO:0000259" key="8">
    <source>
        <dbReference type="PROSITE" id="PS50110"/>
    </source>
</evidence>
<accession>A0A897NL22</accession>
<dbReference type="Pfam" id="PF02518">
    <property type="entry name" value="HATPase_c"/>
    <property type="match status" value="1"/>
</dbReference>
<evidence type="ECO:0000259" key="10">
    <source>
        <dbReference type="PROSITE" id="PS50113"/>
    </source>
</evidence>
<feature type="modified residue" description="4-aspartylphosphate" evidence="6">
    <location>
        <position position="62"/>
    </location>
</feature>
<dbReference type="Gene3D" id="1.10.287.130">
    <property type="match status" value="1"/>
</dbReference>
<dbReference type="InterPro" id="IPR050736">
    <property type="entry name" value="Sensor_HK_Regulatory"/>
</dbReference>
<proteinExistence type="predicted"/>
<feature type="domain" description="PAS" evidence="9">
    <location>
        <begin position="142"/>
        <end position="211"/>
    </location>
</feature>
<dbReference type="InterPro" id="IPR000700">
    <property type="entry name" value="PAS-assoc_C"/>
</dbReference>
<evidence type="ECO:0000313" key="11">
    <source>
        <dbReference type="EMBL" id="QSG12981.1"/>
    </source>
</evidence>
<dbReference type="Gene3D" id="3.30.450.20">
    <property type="entry name" value="PAS domain"/>
    <property type="match status" value="1"/>
</dbReference>
<dbReference type="SMART" id="SM00091">
    <property type="entry name" value="PAS"/>
    <property type="match status" value="1"/>
</dbReference>
<dbReference type="CDD" id="cd00082">
    <property type="entry name" value="HisKA"/>
    <property type="match status" value="1"/>
</dbReference>
<dbReference type="CDD" id="cd00130">
    <property type="entry name" value="PAS"/>
    <property type="match status" value="1"/>
</dbReference>
<gene>
    <name evidence="11" type="ORF">HSBGL_2577</name>
</gene>
<dbReference type="PROSITE" id="PS50110">
    <property type="entry name" value="RESPONSE_REGULATORY"/>
    <property type="match status" value="1"/>
</dbReference>
<comment type="catalytic activity">
    <reaction evidence="1">
        <text>ATP + protein L-histidine = ADP + protein N-phospho-L-histidine.</text>
        <dbReference type="EC" id="2.7.13.3"/>
    </reaction>
</comment>
<dbReference type="InterPro" id="IPR003661">
    <property type="entry name" value="HisK_dim/P_dom"/>
</dbReference>
<keyword evidence="5" id="KW-0902">Two-component regulatory system</keyword>
<dbReference type="Pfam" id="PF08447">
    <property type="entry name" value="PAS_3"/>
    <property type="match status" value="1"/>
</dbReference>
<dbReference type="SUPFAM" id="SSF52172">
    <property type="entry name" value="CheY-like"/>
    <property type="match status" value="1"/>
</dbReference>
<dbReference type="InterPro" id="IPR001789">
    <property type="entry name" value="Sig_transdc_resp-reg_receiver"/>
</dbReference>
<dbReference type="PROSITE" id="PS50113">
    <property type="entry name" value="PAC"/>
    <property type="match status" value="1"/>
</dbReference>
<dbReference type="InterPro" id="IPR003594">
    <property type="entry name" value="HATPase_dom"/>
</dbReference>
<dbReference type="InterPro" id="IPR013655">
    <property type="entry name" value="PAS_fold_3"/>
</dbReference>
<dbReference type="SUPFAM" id="SSF47384">
    <property type="entry name" value="Homodimeric domain of signal transducing histidine kinase"/>
    <property type="match status" value="1"/>
</dbReference>
<evidence type="ECO:0000259" key="7">
    <source>
        <dbReference type="PROSITE" id="PS50109"/>
    </source>
</evidence>